<dbReference type="InterPro" id="IPR029058">
    <property type="entry name" value="AB_hydrolase_fold"/>
</dbReference>
<dbReference type="SUPFAM" id="SSF53474">
    <property type="entry name" value="alpha/beta-Hydrolases"/>
    <property type="match status" value="1"/>
</dbReference>
<organism evidence="2 3">
    <name type="scientific">Corynebacterium tuscaniense</name>
    <dbReference type="NCBI Taxonomy" id="302449"/>
    <lineage>
        <taxon>Bacteria</taxon>
        <taxon>Bacillati</taxon>
        <taxon>Actinomycetota</taxon>
        <taxon>Actinomycetes</taxon>
        <taxon>Mycobacteriales</taxon>
        <taxon>Corynebacteriaceae</taxon>
        <taxon>Corynebacterium</taxon>
    </lineage>
</organism>
<dbReference type="RefSeq" id="WP_102724535.1">
    <property type="nucleotide sequence ID" value="NZ_PNHG01000024.1"/>
</dbReference>
<feature type="domain" description="AB hydrolase-1" evidence="1">
    <location>
        <begin position="60"/>
        <end position="320"/>
    </location>
</feature>
<comment type="caution">
    <text evidence="2">The sequence shown here is derived from an EMBL/GenBank/DDBJ whole genome shotgun (WGS) entry which is preliminary data.</text>
</comment>
<dbReference type="PANTHER" id="PTHR43689:SF8">
    <property type="entry name" value="ALPHA_BETA-HYDROLASES SUPERFAMILY PROTEIN"/>
    <property type="match status" value="1"/>
</dbReference>
<keyword evidence="2" id="KW-0378">Hydrolase</keyword>
<dbReference type="GO" id="GO:0016787">
    <property type="term" value="F:hydrolase activity"/>
    <property type="evidence" value="ECO:0007669"/>
    <property type="project" value="UniProtKB-KW"/>
</dbReference>
<sequence>MSIARNLRAVLEISTPAWDRARRAESGAPGLTGMQEGTTHNGSISVHWYESGPQDAELTVVYVHGFNISSQSFYLQEQAVRSAGVRQLLVDVRGHGNTATDTVATFGAATPTELNVDGAADDVMAVIRDRGVMGPVIVVGHSLGGPVSLSLIRRYAGESEGFNLAGSVQISSAVDPFTERGMPQALGGGVGTLLYRAVQAMPGLSEAVRVGVTSALAPLLAVGFYAGHVPWEIIRFHAEMIQDTPLRTYEGFFPDLREHSERATAEKLQGVPGYIVVGELDTVAPLEQSEALHEVWPDAALQVLPRSGHMPPLDAAGAVTAAIIRLVNKLQAP</sequence>
<dbReference type="AlphaFoldDB" id="A0A2N6T2L5"/>
<proteinExistence type="predicted"/>
<evidence type="ECO:0000313" key="3">
    <source>
        <dbReference type="Proteomes" id="UP000235836"/>
    </source>
</evidence>
<evidence type="ECO:0000259" key="1">
    <source>
        <dbReference type="Pfam" id="PF12697"/>
    </source>
</evidence>
<dbReference type="Gene3D" id="3.40.50.1820">
    <property type="entry name" value="alpha/beta hydrolase"/>
    <property type="match status" value="1"/>
</dbReference>
<protein>
    <submittedName>
        <fullName evidence="2">Alpha/beta hydrolase</fullName>
    </submittedName>
</protein>
<dbReference type="Proteomes" id="UP000235836">
    <property type="component" value="Unassembled WGS sequence"/>
</dbReference>
<reference evidence="2 3" key="1">
    <citation type="submission" date="2017-09" db="EMBL/GenBank/DDBJ databases">
        <title>Bacterial strain isolated from the female urinary microbiota.</title>
        <authorList>
            <person name="Thomas-White K."/>
            <person name="Kumar N."/>
            <person name="Forster S."/>
            <person name="Putonti C."/>
            <person name="Lawley T."/>
            <person name="Wolfe A.J."/>
        </authorList>
    </citation>
    <scope>NUCLEOTIDE SEQUENCE [LARGE SCALE GENOMIC DNA]</scope>
    <source>
        <strain evidence="2 3">UMB0792</strain>
    </source>
</reference>
<keyword evidence="3" id="KW-1185">Reference proteome</keyword>
<accession>A0A2N6T2L5</accession>
<evidence type="ECO:0000313" key="2">
    <source>
        <dbReference type="EMBL" id="PMC63580.1"/>
    </source>
</evidence>
<dbReference type="InterPro" id="IPR000073">
    <property type="entry name" value="AB_hydrolase_1"/>
</dbReference>
<name>A0A2N6T2L5_9CORY</name>
<dbReference type="EMBL" id="PNHG01000024">
    <property type="protein sequence ID" value="PMC63580.1"/>
    <property type="molecule type" value="Genomic_DNA"/>
</dbReference>
<dbReference type="Pfam" id="PF12697">
    <property type="entry name" value="Abhydrolase_6"/>
    <property type="match status" value="1"/>
</dbReference>
<dbReference type="PANTHER" id="PTHR43689">
    <property type="entry name" value="HYDROLASE"/>
    <property type="match status" value="1"/>
</dbReference>
<gene>
    <name evidence="2" type="ORF">CJ203_10370</name>
</gene>